<proteinExistence type="predicted"/>
<dbReference type="EMBL" id="RRYP01000872">
    <property type="protein sequence ID" value="TNV86726.1"/>
    <property type="molecule type" value="Genomic_DNA"/>
</dbReference>
<gene>
    <name evidence="1" type="ORF">FGO68_gene15056</name>
</gene>
<protein>
    <submittedName>
        <fullName evidence="1">Uncharacterized protein</fullName>
    </submittedName>
</protein>
<keyword evidence="2" id="KW-1185">Reference proteome</keyword>
<evidence type="ECO:0000313" key="2">
    <source>
        <dbReference type="Proteomes" id="UP000785679"/>
    </source>
</evidence>
<evidence type="ECO:0000313" key="1">
    <source>
        <dbReference type="EMBL" id="TNV86726.1"/>
    </source>
</evidence>
<accession>A0A8J8P739</accession>
<sequence>MVSFESIDFVLEDCDIFARQKSDISHLALVKTQNACLSMCLTLVSLSLTFRMTSQNFHVLGLSIRTLNLPYVEDGSFLLCLIDLSTCFRSCIVGIPSSTKFYSVISTRSTPLT</sequence>
<dbReference type="AlphaFoldDB" id="A0A8J8P739"/>
<name>A0A8J8P739_HALGN</name>
<comment type="caution">
    <text evidence="1">The sequence shown here is derived from an EMBL/GenBank/DDBJ whole genome shotgun (WGS) entry which is preliminary data.</text>
</comment>
<dbReference type="Proteomes" id="UP000785679">
    <property type="component" value="Unassembled WGS sequence"/>
</dbReference>
<reference evidence="1" key="1">
    <citation type="submission" date="2019-06" db="EMBL/GenBank/DDBJ databases">
        <authorList>
            <person name="Zheng W."/>
        </authorList>
    </citation>
    <scope>NUCLEOTIDE SEQUENCE</scope>
    <source>
        <strain evidence="1">QDHG01</strain>
    </source>
</reference>
<organism evidence="1 2">
    <name type="scientific">Halteria grandinella</name>
    <dbReference type="NCBI Taxonomy" id="5974"/>
    <lineage>
        <taxon>Eukaryota</taxon>
        <taxon>Sar</taxon>
        <taxon>Alveolata</taxon>
        <taxon>Ciliophora</taxon>
        <taxon>Intramacronucleata</taxon>
        <taxon>Spirotrichea</taxon>
        <taxon>Stichotrichia</taxon>
        <taxon>Sporadotrichida</taxon>
        <taxon>Halteriidae</taxon>
        <taxon>Halteria</taxon>
    </lineage>
</organism>